<dbReference type="Proteomes" id="UP000000768">
    <property type="component" value="Chromosome 3"/>
</dbReference>
<name>A0A1B6Q165_SORBI</name>
<reference evidence="1 2" key="1">
    <citation type="journal article" date="2009" name="Nature">
        <title>The Sorghum bicolor genome and the diversification of grasses.</title>
        <authorList>
            <person name="Paterson A.H."/>
            <person name="Bowers J.E."/>
            <person name="Bruggmann R."/>
            <person name="Dubchak I."/>
            <person name="Grimwood J."/>
            <person name="Gundlach H."/>
            <person name="Haberer G."/>
            <person name="Hellsten U."/>
            <person name="Mitros T."/>
            <person name="Poliakov A."/>
            <person name="Schmutz J."/>
            <person name="Spannagl M."/>
            <person name="Tang H."/>
            <person name="Wang X."/>
            <person name="Wicker T."/>
            <person name="Bharti A.K."/>
            <person name="Chapman J."/>
            <person name="Feltus F.A."/>
            <person name="Gowik U."/>
            <person name="Grigoriev I.V."/>
            <person name="Lyons E."/>
            <person name="Maher C.A."/>
            <person name="Martis M."/>
            <person name="Narechania A."/>
            <person name="Otillar R.P."/>
            <person name="Penning B.W."/>
            <person name="Salamov A.A."/>
            <person name="Wang Y."/>
            <person name="Zhang L."/>
            <person name="Carpita N.C."/>
            <person name="Freeling M."/>
            <person name="Gingle A.R."/>
            <person name="Hash C.T."/>
            <person name="Keller B."/>
            <person name="Klein P."/>
            <person name="Kresovich S."/>
            <person name="McCann M.C."/>
            <person name="Ming R."/>
            <person name="Peterson D.G."/>
            <person name="Mehboob-ur-Rahman"/>
            <person name="Ware D."/>
            <person name="Westhoff P."/>
            <person name="Mayer K.F."/>
            <person name="Messing J."/>
            <person name="Rokhsar D.S."/>
        </authorList>
    </citation>
    <scope>NUCLEOTIDE SEQUENCE [LARGE SCALE GENOMIC DNA]</scope>
    <source>
        <strain evidence="2">cv. BTx623</strain>
    </source>
</reference>
<dbReference type="PROSITE" id="PS00289">
    <property type="entry name" value="PTX_1"/>
    <property type="match status" value="1"/>
</dbReference>
<dbReference type="Gramene" id="KXG31615">
    <property type="protein sequence ID" value="KXG31615"/>
    <property type="gene ID" value="SORBI_3003G031001"/>
</dbReference>
<gene>
    <name evidence="1" type="ORF">SORBI_3003G031001</name>
</gene>
<reference evidence="2" key="2">
    <citation type="journal article" date="2018" name="Plant J.">
        <title>The Sorghum bicolor reference genome: improved assembly, gene annotations, a transcriptome atlas, and signatures of genome organization.</title>
        <authorList>
            <person name="McCormick R.F."/>
            <person name="Truong S.K."/>
            <person name="Sreedasyam A."/>
            <person name="Jenkins J."/>
            <person name="Shu S."/>
            <person name="Sims D."/>
            <person name="Kennedy M."/>
            <person name="Amirebrahimi M."/>
            <person name="Weers B.D."/>
            <person name="McKinley B."/>
            <person name="Mattison A."/>
            <person name="Morishige D.T."/>
            <person name="Grimwood J."/>
            <person name="Schmutz J."/>
            <person name="Mullet J.E."/>
        </authorList>
    </citation>
    <scope>NUCLEOTIDE SEQUENCE [LARGE SCALE GENOMIC DNA]</scope>
    <source>
        <strain evidence="2">cv. BTx623</strain>
    </source>
</reference>
<accession>A0A1B6Q165</accession>
<dbReference type="AlphaFoldDB" id="A0A1B6Q165"/>
<dbReference type="InParanoid" id="A0A1B6Q165"/>
<dbReference type="InterPro" id="IPR030476">
    <property type="entry name" value="Pentaxin_CS"/>
</dbReference>
<sequence length="145" mass="16493">MPMREDALGARLDDVWDHVCRSWRSTRIAAYGHISRRWGEPYLFFHYTHANLSGSCAAAADCVPALARPGAPVALTLVPSRPAYRVCAPLHRVRARQWSGLHLAWDSRCRDAQPQRSHGAARAVMVGWPWQSNLWRRRRKSSPQV</sequence>
<keyword evidence="2" id="KW-1185">Reference proteome</keyword>
<evidence type="ECO:0000313" key="1">
    <source>
        <dbReference type="EMBL" id="KXG31615.2"/>
    </source>
</evidence>
<organism evidence="1 2">
    <name type="scientific">Sorghum bicolor</name>
    <name type="common">Sorghum</name>
    <name type="synonym">Sorghum vulgare</name>
    <dbReference type="NCBI Taxonomy" id="4558"/>
    <lineage>
        <taxon>Eukaryota</taxon>
        <taxon>Viridiplantae</taxon>
        <taxon>Streptophyta</taxon>
        <taxon>Embryophyta</taxon>
        <taxon>Tracheophyta</taxon>
        <taxon>Spermatophyta</taxon>
        <taxon>Magnoliopsida</taxon>
        <taxon>Liliopsida</taxon>
        <taxon>Poales</taxon>
        <taxon>Poaceae</taxon>
        <taxon>PACMAD clade</taxon>
        <taxon>Panicoideae</taxon>
        <taxon>Andropogonodae</taxon>
        <taxon>Andropogoneae</taxon>
        <taxon>Sorghinae</taxon>
        <taxon>Sorghum</taxon>
    </lineage>
</organism>
<proteinExistence type="predicted"/>
<dbReference type="EMBL" id="CM000762">
    <property type="protein sequence ID" value="KXG31615.2"/>
    <property type="molecule type" value="Genomic_DNA"/>
</dbReference>
<protein>
    <submittedName>
        <fullName evidence="1">Uncharacterized protein</fullName>
    </submittedName>
</protein>
<evidence type="ECO:0000313" key="2">
    <source>
        <dbReference type="Proteomes" id="UP000000768"/>
    </source>
</evidence>